<protein>
    <submittedName>
        <fullName evidence="2">Uncharacterized protein</fullName>
    </submittedName>
</protein>
<keyword evidence="1" id="KW-0732">Signal</keyword>
<evidence type="ECO:0000256" key="1">
    <source>
        <dbReference type="SAM" id="SignalP"/>
    </source>
</evidence>
<evidence type="ECO:0000313" key="3">
    <source>
        <dbReference type="Proteomes" id="UP000008792"/>
    </source>
</evidence>
<proteinExistence type="predicted"/>
<dbReference type="KEGG" id="dvi:6632535"/>
<dbReference type="eggNOG" id="ENOG502TGBI">
    <property type="taxonomic scope" value="Eukaryota"/>
</dbReference>
<dbReference type="HOGENOM" id="CLU_2592358_0_0_1"/>
<accession>B4M6L4</accession>
<dbReference type="OrthoDB" id="7827603at2759"/>
<dbReference type="EMBL" id="CH940652">
    <property type="protein sequence ID" value="EDW59290.2"/>
    <property type="molecule type" value="Genomic_DNA"/>
</dbReference>
<organism evidence="2 3">
    <name type="scientific">Drosophila virilis</name>
    <name type="common">Fruit fly</name>
    <dbReference type="NCBI Taxonomy" id="7244"/>
    <lineage>
        <taxon>Eukaryota</taxon>
        <taxon>Metazoa</taxon>
        <taxon>Ecdysozoa</taxon>
        <taxon>Arthropoda</taxon>
        <taxon>Hexapoda</taxon>
        <taxon>Insecta</taxon>
        <taxon>Pterygota</taxon>
        <taxon>Neoptera</taxon>
        <taxon>Endopterygota</taxon>
        <taxon>Diptera</taxon>
        <taxon>Brachycera</taxon>
        <taxon>Muscomorpha</taxon>
        <taxon>Ephydroidea</taxon>
        <taxon>Drosophilidae</taxon>
        <taxon>Drosophila</taxon>
    </lineage>
</organism>
<feature type="signal peptide" evidence="1">
    <location>
        <begin position="1"/>
        <end position="20"/>
    </location>
</feature>
<evidence type="ECO:0000313" key="2">
    <source>
        <dbReference type="EMBL" id="EDW59290.2"/>
    </source>
</evidence>
<dbReference type="AlphaFoldDB" id="B4M6L4"/>
<feature type="chain" id="PRO_5006457676" evidence="1">
    <location>
        <begin position="21"/>
        <end position="123"/>
    </location>
</feature>
<gene>
    <name evidence="2" type="primary">Dvir\GJ10365</name>
    <name evidence="2" type="ORF">Dvir_GJ10365</name>
</gene>
<dbReference type="InParanoid" id="B4M6L4"/>
<sequence>MKCSIILLVLMLCKDQHITGSPQSFKRAEKYVHSKRSQPHDPLMSGHTLGRTRETVMGMGLENGRTELANVTENYCCFWVYQGHPALPDIWEHRKEYAFDFLFNGKFVKNQRNYQEQLVRPIN</sequence>
<keyword evidence="3" id="KW-1185">Reference proteome</keyword>
<reference evidence="2 3" key="1">
    <citation type="journal article" date="2007" name="Nature">
        <title>Evolution of genes and genomes on the Drosophila phylogeny.</title>
        <authorList>
            <consortium name="Drosophila 12 Genomes Consortium"/>
            <person name="Clark A.G."/>
            <person name="Eisen M.B."/>
            <person name="Smith D.R."/>
            <person name="Bergman C.M."/>
            <person name="Oliver B."/>
            <person name="Markow T.A."/>
            <person name="Kaufman T.C."/>
            <person name="Kellis M."/>
            <person name="Gelbart W."/>
            <person name="Iyer V.N."/>
            <person name="Pollard D.A."/>
            <person name="Sackton T.B."/>
            <person name="Larracuente A.M."/>
            <person name="Singh N.D."/>
            <person name="Abad J.P."/>
            <person name="Abt D.N."/>
            <person name="Adryan B."/>
            <person name="Aguade M."/>
            <person name="Akashi H."/>
            <person name="Anderson W.W."/>
            <person name="Aquadro C.F."/>
            <person name="Ardell D.H."/>
            <person name="Arguello R."/>
            <person name="Artieri C.G."/>
            <person name="Barbash D.A."/>
            <person name="Barker D."/>
            <person name="Barsanti P."/>
            <person name="Batterham P."/>
            <person name="Batzoglou S."/>
            <person name="Begun D."/>
            <person name="Bhutkar A."/>
            <person name="Blanco E."/>
            <person name="Bosak S.A."/>
            <person name="Bradley R.K."/>
            <person name="Brand A.D."/>
            <person name="Brent M.R."/>
            <person name="Brooks A.N."/>
            <person name="Brown R.H."/>
            <person name="Butlin R.K."/>
            <person name="Caggese C."/>
            <person name="Calvi B.R."/>
            <person name="Bernardo de Carvalho A."/>
            <person name="Caspi A."/>
            <person name="Castrezana S."/>
            <person name="Celniker S.E."/>
            <person name="Chang J.L."/>
            <person name="Chapple C."/>
            <person name="Chatterji S."/>
            <person name="Chinwalla A."/>
            <person name="Civetta A."/>
            <person name="Clifton S.W."/>
            <person name="Comeron J.M."/>
            <person name="Costello J.C."/>
            <person name="Coyne J.A."/>
            <person name="Daub J."/>
            <person name="David R.G."/>
            <person name="Delcher A.L."/>
            <person name="Delehaunty K."/>
            <person name="Do C.B."/>
            <person name="Ebling H."/>
            <person name="Edwards K."/>
            <person name="Eickbush T."/>
            <person name="Evans J.D."/>
            <person name="Filipski A."/>
            <person name="Findeiss S."/>
            <person name="Freyhult E."/>
            <person name="Fulton L."/>
            <person name="Fulton R."/>
            <person name="Garcia A.C."/>
            <person name="Gardiner A."/>
            <person name="Garfield D.A."/>
            <person name="Garvin B.E."/>
            <person name="Gibson G."/>
            <person name="Gilbert D."/>
            <person name="Gnerre S."/>
            <person name="Godfrey J."/>
            <person name="Good R."/>
            <person name="Gotea V."/>
            <person name="Gravely B."/>
            <person name="Greenberg A.J."/>
            <person name="Griffiths-Jones S."/>
            <person name="Gross S."/>
            <person name="Guigo R."/>
            <person name="Gustafson E.A."/>
            <person name="Haerty W."/>
            <person name="Hahn M.W."/>
            <person name="Halligan D.L."/>
            <person name="Halpern A.L."/>
            <person name="Halter G.M."/>
            <person name="Han M.V."/>
            <person name="Heger A."/>
            <person name="Hillier L."/>
            <person name="Hinrichs A.S."/>
            <person name="Holmes I."/>
            <person name="Hoskins R.A."/>
            <person name="Hubisz M.J."/>
            <person name="Hultmark D."/>
            <person name="Huntley M.A."/>
            <person name="Jaffe D.B."/>
            <person name="Jagadeeshan S."/>
            <person name="Jeck W.R."/>
            <person name="Johnson J."/>
            <person name="Jones C.D."/>
            <person name="Jordan W.C."/>
            <person name="Karpen G.H."/>
            <person name="Kataoka E."/>
            <person name="Keightley P.D."/>
            <person name="Kheradpour P."/>
            <person name="Kirkness E.F."/>
            <person name="Koerich L.B."/>
            <person name="Kristiansen K."/>
            <person name="Kudrna D."/>
            <person name="Kulathinal R.J."/>
            <person name="Kumar S."/>
            <person name="Kwok R."/>
            <person name="Lander E."/>
            <person name="Langley C.H."/>
            <person name="Lapoint R."/>
            <person name="Lazzaro B.P."/>
            <person name="Lee S.J."/>
            <person name="Levesque L."/>
            <person name="Li R."/>
            <person name="Lin C.F."/>
            <person name="Lin M.F."/>
            <person name="Lindblad-Toh K."/>
            <person name="Llopart A."/>
            <person name="Long M."/>
            <person name="Low L."/>
            <person name="Lozovsky E."/>
            <person name="Lu J."/>
            <person name="Luo M."/>
            <person name="Machado C.A."/>
            <person name="Makalowski W."/>
            <person name="Marzo M."/>
            <person name="Matsuda M."/>
            <person name="Matzkin L."/>
            <person name="McAllister B."/>
            <person name="McBride C.S."/>
            <person name="McKernan B."/>
            <person name="McKernan K."/>
            <person name="Mendez-Lago M."/>
            <person name="Minx P."/>
            <person name="Mollenhauer M.U."/>
            <person name="Montooth K."/>
            <person name="Mount S.M."/>
            <person name="Mu X."/>
            <person name="Myers E."/>
            <person name="Negre B."/>
            <person name="Newfeld S."/>
            <person name="Nielsen R."/>
            <person name="Noor M.A."/>
            <person name="O'Grady P."/>
            <person name="Pachter L."/>
            <person name="Papaceit M."/>
            <person name="Parisi M.J."/>
            <person name="Parisi M."/>
            <person name="Parts L."/>
            <person name="Pedersen J.S."/>
            <person name="Pesole G."/>
            <person name="Phillippy A.M."/>
            <person name="Ponting C.P."/>
            <person name="Pop M."/>
            <person name="Porcelli D."/>
            <person name="Powell J.R."/>
            <person name="Prohaska S."/>
            <person name="Pruitt K."/>
            <person name="Puig M."/>
            <person name="Quesneville H."/>
            <person name="Ram K.R."/>
            <person name="Rand D."/>
            <person name="Rasmussen M.D."/>
            <person name="Reed L.K."/>
            <person name="Reenan R."/>
            <person name="Reily A."/>
            <person name="Remington K.A."/>
            <person name="Rieger T.T."/>
            <person name="Ritchie M.G."/>
            <person name="Robin C."/>
            <person name="Rogers Y.H."/>
            <person name="Rohde C."/>
            <person name="Rozas J."/>
            <person name="Rubenfield M.J."/>
            <person name="Ruiz A."/>
            <person name="Russo S."/>
            <person name="Salzberg S.L."/>
            <person name="Sanchez-Gracia A."/>
            <person name="Saranga D.J."/>
            <person name="Sato H."/>
            <person name="Schaeffer S.W."/>
            <person name="Schatz M.C."/>
            <person name="Schlenke T."/>
            <person name="Schwartz R."/>
            <person name="Segarra C."/>
            <person name="Singh R.S."/>
            <person name="Sirot L."/>
            <person name="Sirota M."/>
            <person name="Sisneros N.B."/>
            <person name="Smith C.D."/>
            <person name="Smith T.F."/>
            <person name="Spieth J."/>
            <person name="Stage D.E."/>
            <person name="Stark A."/>
            <person name="Stephan W."/>
            <person name="Strausberg R.L."/>
            <person name="Strempel S."/>
            <person name="Sturgill D."/>
            <person name="Sutton G."/>
            <person name="Sutton G.G."/>
            <person name="Tao W."/>
            <person name="Teichmann S."/>
            <person name="Tobari Y.N."/>
            <person name="Tomimura Y."/>
            <person name="Tsolas J.M."/>
            <person name="Valente V.L."/>
            <person name="Venter E."/>
            <person name="Venter J.C."/>
            <person name="Vicario S."/>
            <person name="Vieira F.G."/>
            <person name="Vilella A.J."/>
            <person name="Villasante A."/>
            <person name="Walenz B."/>
            <person name="Wang J."/>
            <person name="Wasserman M."/>
            <person name="Watts T."/>
            <person name="Wilson D."/>
            <person name="Wilson R.K."/>
            <person name="Wing R.A."/>
            <person name="Wolfner M.F."/>
            <person name="Wong A."/>
            <person name="Wong G.K."/>
            <person name="Wu C.I."/>
            <person name="Wu G."/>
            <person name="Yamamoto D."/>
            <person name="Yang H.P."/>
            <person name="Yang S.P."/>
            <person name="Yorke J.A."/>
            <person name="Yoshida K."/>
            <person name="Zdobnov E."/>
            <person name="Zhang P."/>
            <person name="Zhang Y."/>
            <person name="Zimin A.V."/>
            <person name="Baldwin J."/>
            <person name="Abdouelleil A."/>
            <person name="Abdulkadir J."/>
            <person name="Abebe A."/>
            <person name="Abera B."/>
            <person name="Abreu J."/>
            <person name="Acer S.C."/>
            <person name="Aftuck L."/>
            <person name="Alexander A."/>
            <person name="An P."/>
            <person name="Anderson E."/>
            <person name="Anderson S."/>
            <person name="Arachi H."/>
            <person name="Azer M."/>
            <person name="Bachantsang P."/>
            <person name="Barry A."/>
            <person name="Bayul T."/>
            <person name="Berlin A."/>
            <person name="Bessette D."/>
            <person name="Bloom T."/>
            <person name="Blye J."/>
            <person name="Boguslavskiy L."/>
            <person name="Bonnet C."/>
            <person name="Boukhgalter B."/>
            <person name="Bourzgui I."/>
            <person name="Brown A."/>
            <person name="Cahill P."/>
            <person name="Channer S."/>
            <person name="Cheshatsang Y."/>
            <person name="Chuda L."/>
            <person name="Citroen M."/>
            <person name="Collymore A."/>
            <person name="Cooke P."/>
            <person name="Costello M."/>
            <person name="D'Aco K."/>
            <person name="Daza R."/>
            <person name="De Haan G."/>
            <person name="DeGray S."/>
            <person name="DeMaso C."/>
            <person name="Dhargay N."/>
            <person name="Dooley K."/>
            <person name="Dooley E."/>
            <person name="Doricent M."/>
            <person name="Dorje P."/>
            <person name="Dorjee K."/>
            <person name="Dupes A."/>
            <person name="Elong R."/>
            <person name="Falk J."/>
            <person name="Farina A."/>
            <person name="Faro S."/>
            <person name="Ferguson D."/>
            <person name="Fisher S."/>
            <person name="Foley C.D."/>
            <person name="Franke A."/>
            <person name="Friedrich D."/>
            <person name="Gadbois L."/>
            <person name="Gearin G."/>
            <person name="Gearin C.R."/>
            <person name="Giannoukos G."/>
            <person name="Goode T."/>
            <person name="Graham J."/>
            <person name="Grandbois E."/>
            <person name="Grewal S."/>
            <person name="Gyaltsen K."/>
            <person name="Hafez N."/>
            <person name="Hagos B."/>
            <person name="Hall J."/>
            <person name="Henson C."/>
            <person name="Hollinger A."/>
            <person name="Honan T."/>
            <person name="Huard M.D."/>
            <person name="Hughes L."/>
            <person name="Hurhula B."/>
            <person name="Husby M.E."/>
            <person name="Kamat A."/>
            <person name="Kanga B."/>
            <person name="Kashin S."/>
            <person name="Khazanovich D."/>
            <person name="Kisner P."/>
            <person name="Lance K."/>
            <person name="Lara M."/>
            <person name="Lee W."/>
            <person name="Lennon N."/>
            <person name="Letendre F."/>
            <person name="LeVine R."/>
            <person name="Lipovsky A."/>
            <person name="Liu X."/>
            <person name="Liu J."/>
            <person name="Liu S."/>
            <person name="Lokyitsang T."/>
            <person name="Lokyitsang Y."/>
            <person name="Lubonja R."/>
            <person name="Lui A."/>
            <person name="MacDonald P."/>
            <person name="Magnisalis V."/>
            <person name="Maru K."/>
            <person name="Matthews C."/>
            <person name="McCusker W."/>
            <person name="McDonough S."/>
            <person name="Mehta T."/>
            <person name="Meldrim J."/>
            <person name="Meneus L."/>
            <person name="Mihai O."/>
            <person name="Mihalev A."/>
            <person name="Mihova T."/>
            <person name="Mittelman R."/>
            <person name="Mlenga V."/>
            <person name="Montmayeur A."/>
            <person name="Mulrain L."/>
            <person name="Navidi A."/>
            <person name="Naylor J."/>
            <person name="Negash T."/>
            <person name="Nguyen T."/>
            <person name="Nguyen N."/>
            <person name="Nicol R."/>
            <person name="Norbu C."/>
            <person name="Norbu N."/>
            <person name="Novod N."/>
            <person name="O'Neill B."/>
            <person name="Osman S."/>
            <person name="Markiewicz E."/>
            <person name="Oyono O.L."/>
            <person name="Patti C."/>
            <person name="Phunkhang P."/>
            <person name="Pierre F."/>
            <person name="Priest M."/>
            <person name="Raghuraman S."/>
            <person name="Rege F."/>
            <person name="Reyes R."/>
            <person name="Rise C."/>
            <person name="Rogov P."/>
            <person name="Ross K."/>
            <person name="Ryan E."/>
            <person name="Settipalli S."/>
            <person name="Shea T."/>
            <person name="Sherpa N."/>
            <person name="Shi L."/>
            <person name="Shih D."/>
            <person name="Sparrow T."/>
            <person name="Spaulding J."/>
            <person name="Stalker J."/>
            <person name="Stange-Thomann N."/>
            <person name="Stavropoulos S."/>
            <person name="Stone C."/>
            <person name="Strader C."/>
            <person name="Tesfaye S."/>
            <person name="Thomson T."/>
            <person name="Thoulutsang Y."/>
            <person name="Thoulutsang D."/>
            <person name="Topham K."/>
            <person name="Topping I."/>
            <person name="Tsamla T."/>
            <person name="Vassiliev H."/>
            <person name="Vo A."/>
            <person name="Wangchuk T."/>
            <person name="Wangdi T."/>
            <person name="Weiand M."/>
            <person name="Wilkinson J."/>
            <person name="Wilson A."/>
            <person name="Yadav S."/>
            <person name="Young G."/>
            <person name="Yu Q."/>
            <person name="Zembek L."/>
            <person name="Zhong D."/>
            <person name="Zimmer A."/>
            <person name="Zwirko Z."/>
            <person name="Jaffe D.B."/>
            <person name="Alvarez P."/>
            <person name="Brockman W."/>
            <person name="Butler J."/>
            <person name="Chin C."/>
            <person name="Gnerre S."/>
            <person name="Grabherr M."/>
            <person name="Kleber M."/>
            <person name="Mauceli E."/>
            <person name="MacCallum I."/>
        </authorList>
    </citation>
    <scope>NUCLEOTIDE SEQUENCE [LARGE SCALE GENOMIC DNA]</scope>
    <source>
        <strain evidence="3">Tucson 15010-1051.87</strain>
    </source>
</reference>
<name>B4M6L4_DROVI</name>
<dbReference type="Proteomes" id="UP000008792">
    <property type="component" value="Unassembled WGS sequence"/>
</dbReference>